<organism evidence="3">
    <name type="scientific">viral metagenome</name>
    <dbReference type="NCBI Taxonomy" id="1070528"/>
    <lineage>
        <taxon>unclassified sequences</taxon>
        <taxon>metagenomes</taxon>
        <taxon>organismal metagenomes</taxon>
    </lineage>
</organism>
<dbReference type="NCBIfam" id="TIGR00231">
    <property type="entry name" value="small_GTP"/>
    <property type="match status" value="1"/>
</dbReference>
<keyword evidence="2" id="KW-0342">GTP-binding</keyword>
<dbReference type="PANTHER" id="PTHR47977">
    <property type="entry name" value="RAS-RELATED PROTEIN RAB"/>
    <property type="match status" value="1"/>
</dbReference>
<name>A0A6C0BVG7_9ZZZZ</name>
<dbReference type="InterPro" id="IPR027417">
    <property type="entry name" value="P-loop_NTPase"/>
</dbReference>
<dbReference type="InterPro" id="IPR005225">
    <property type="entry name" value="Small_GTP-bd"/>
</dbReference>
<protein>
    <submittedName>
        <fullName evidence="3">Uncharacterized protein</fullName>
    </submittedName>
</protein>
<evidence type="ECO:0000256" key="1">
    <source>
        <dbReference type="ARBA" id="ARBA00022741"/>
    </source>
</evidence>
<dbReference type="InterPro" id="IPR050227">
    <property type="entry name" value="Rab"/>
</dbReference>
<dbReference type="InterPro" id="IPR001806">
    <property type="entry name" value="Small_GTPase"/>
</dbReference>
<dbReference type="AlphaFoldDB" id="A0A6C0BVG7"/>
<evidence type="ECO:0000313" key="3">
    <source>
        <dbReference type="EMBL" id="QHS95751.1"/>
    </source>
</evidence>
<dbReference type="SUPFAM" id="SSF52540">
    <property type="entry name" value="P-loop containing nucleoside triphosphate hydrolases"/>
    <property type="match status" value="1"/>
</dbReference>
<dbReference type="SMART" id="SM00175">
    <property type="entry name" value="RAB"/>
    <property type="match status" value="1"/>
</dbReference>
<accession>A0A6C0BVG7</accession>
<evidence type="ECO:0000256" key="2">
    <source>
        <dbReference type="ARBA" id="ARBA00023134"/>
    </source>
</evidence>
<reference evidence="3" key="1">
    <citation type="journal article" date="2020" name="Nature">
        <title>Giant virus diversity and host interactions through global metagenomics.</title>
        <authorList>
            <person name="Schulz F."/>
            <person name="Roux S."/>
            <person name="Paez-Espino D."/>
            <person name="Jungbluth S."/>
            <person name="Walsh D.A."/>
            <person name="Denef V.J."/>
            <person name="McMahon K.D."/>
            <person name="Konstantinidis K.T."/>
            <person name="Eloe-Fadrosh E.A."/>
            <person name="Kyrpides N.C."/>
            <person name="Woyke T."/>
        </authorList>
    </citation>
    <scope>NUCLEOTIDE SEQUENCE</scope>
    <source>
        <strain evidence="3">GVMAG-M-3300018868-6</strain>
    </source>
</reference>
<sequence length="203" mass="23088">MTSSIINYCIIGIFASGKTSLVASFIKNRASVSNESTIGASFIVNYSELAGNNPVRLNIWDTAGQERYAMLLPMYSRNADVIIFTIDPLNSESVEYIKKITPIVMSASIIAIHLVVTKMDNQYNDKHARELVDDVKAFLREFLREEDEVVVNDYYTSAITCYNVEQPFITNCQDIIRRKVKTNCTRVELEIKENNNNNKCNYC</sequence>
<proteinExistence type="predicted"/>
<dbReference type="EMBL" id="MN739256">
    <property type="protein sequence ID" value="QHS95751.1"/>
    <property type="molecule type" value="Genomic_DNA"/>
</dbReference>
<dbReference type="Pfam" id="PF00071">
    <property type="entry name" value="Ras"/>
    <property type="match status" value="1"/>
</dbReference>
<dbReference type="PRINTS" id="PR00449">
    <property type="entry name" value="RASTRNSFRMNG"/>
</dbReference>
<dbReference type="Gene3D" id="3.40.50.300">
    <property type="entry name" value="P-loop containing nucleotide triphosphate hydrolases"/>
    <property type="match status" value="1"/>
</dbReference>
<keyword evidence="1" id="KW-0547">Nucleotide-binding</keyword>
<dbReference type="GO" id="GO:0003924">
    <property type="term" value="F:GTPase activity"/>
    <property type="evidence" value="ECO:0007669"/>
    <property type="project" value="InterPro"/>
</dbReference>
<dbReference type="SMART" id="SM00173">
    <property type="entry name" value="RAS"/>
    <property type="match status" value="1"/>
</dbReference>
<dbReference type="GO" id="GO:0005525">
    <property type="term" value="F:GTP binding"/>
    <property type="evidence" value="ECO:0007669"/>
    <property type="project" value="UniProtKB-KW"/>
</dbReference>
<dbReference type="PROSITE" id="PS51419">
    <property type="entry name" value="RAB"/>
    <property type="match status" value="1"/>
</dbReference>